<keyword evidence="4" id="KW-1185">Reference proteome</keyword>
<reference evidence="3" key="1">
    <citation type="submission" date="2025-05" db="UniProtKB">
        <authorList>
            <consortium name="Ensembl"/>
        </authorList>
    </citation>
    <scope>IDENTIFICATION</scope>
</reference>
<dbReference type="Ensembl" id="ENSPKIT00000041481.1">
    <property type="protein sequence ID" value="ENSPKIP00000016977.1"/>
    <property type="gene ID" value="ENSPKIG00000003060.1"/>
</dbReference>
<dbReference type="GeneTree" id="ENSGT00950000183046"/>
<dbReference type="Proteomes" id="UP000261540">
    <property type="component" value="Unplaced"/>
</dbReference>
<dbReference type="Ensembl" id="ENSPKIT00000041467.1">
    <property type="protein sequence ID" value="ENSPKIP00000016964.1"/>
    <property type="gene ID" value="ENSPKIG00000003060.1"/>
</dbReference>
<feature type="region of interest" description="Disordered" evidence="2">
    <location>
        <begin position="86"/>
        <end position="158"/>
    </location>
</feature>
<evidence type="ECO:0000313" key="3">
    <source>
        <dbReference type="Ensembl" id="ENSPKIP00000016964.1"/>
    </source>
</evidence>
<feature type="compositionally biased region" description="Basic and acidic residues" evidence="2">
    <location>
        <begin position="37"/>
        <end position="46"/>
    </location>
</feature>
<feature type="region of interest" description="Disordered" evidence="2">
    <location>
        <begin position="27"/>
        <end position="52"/>
    </location>
</feature>
<dbReference type="AlphaFoldDB" id="A0A3B3REY7"/>
<evidence type="ECO:0000256" key="2">
    <source>
        <dbReference type="SAM" id="MobiDB-lite"/>
    </source>
</evidence>
<feature type="compositionally biased region" description="Basic residues" evidence="2">
    <location>
        <begin position="126"/>
        <end position="136"/>
    </location>
</feature>
<dbReference type="PANTHER" id="PTHR14972">
    <property type="entry name" value="AGAP011572-PA"/>
    <property type="match status" value="1"/>
</dbReference>
<proteinExistence type="predicted"/>
<dbReference type="PANTHER" id="PTHR14972:SF7">
    <property type="entry name" value="PROTEIN FAM117A"/>
    <property type="match status" value="1"/>
</dbReference>
<evidence type="ECO:0000256" key="1">
    <source>
        <dbReference type="ARBA" id="ARBA00022553"/>
    </source>
</evidence>
<organism evidence="3 4">
    <name type="scientific">Paramormyrops kingsleyae</name>
    <dbReference type="NCBI Taxonomy" id="1676925"/>
    <lineage>
        <taxon>Eukaryota</taxon>
        <taxon>Metazoa</taxon>
        <taxon>Chordata</taxon>
        <taxon>Craniata</taxon>
        <taxon>Vertebrata</taxon>
        <taxon>Euteleostomi</taxon>
        <taxon>Actinopterygii</taxon>
        <taxon>Neopterygii</taxon>
        <taxon>Teleostei</taxon>
        <taxon>Osteoglossocephala</taxon>
        <taxon>Osteoglossomorpha</taxon>
        <taxon>Osteoglossiformes</taxon>
        <taxon>Mormyridae</taxon>
        <taxon>Paramormyrops</taxon>
    </lineage>
</organism>
<dbReference type="InterPro" id="IPR026642">
    <property type="entry name" value="Glcci1/FAM117"/>
</dbReference>
<protein>
    <submittedName>
        <fullName evidence="3">Family with sequence similarity 117 member Ab</fullName>
    </submittedName>
</protein>
<accession>A0A3B3REY7</accession>
<evidence type="ECO:0000313" key="4">
    <source>
        <dbReference type="Proteomes" id="UP000261540"/>
    </source>
</evidence>
<feature type="region of interest" description="Disordered" evidence="2">
    <location>
        <begin position="200"/>
        <end position="245"/>
    </location>
</feature>
<dbReference type="Pfam" id="PF15388">
    <property type="entry name" value="FAM117"/>
    <property type="match status" value="1"/>
</dbReference>
<keyword evidence="1" id="KW-0597">Phosphoprotein</keyword>
<name>A0A3B3REY7_9TELE</name>
<feature type="compositionally biased region" description="Low complexity" evidence="2">
    <location>
        <begin position="220"/>
        <end position="244"/>
    </location>
</feature>
<sequence>MSCRSGVGAVRGGTSGLQPMRATVPFQLNNKTQPGPRDGRTAERTKPCAPKPNIRRTLSLDTVVGPYLQGQWPKELDSEGICSMSDKATQTPSSWPEEAQVRRAGSGHKRSASWSSAEHRRELAKLKQHLQQRFKRGGRERDQAPWLGGSSAGTSQTTPITIPLAPLVRLAPRLRHSIEGLNQELEGVFVREQPEEQHRILDVPDGHRAPVPSQRCSSGSQSDPSPALLSPSPSPCSSLSPFPLGDMASDSDVDALGYRTLSRSPPFPLGGAADPSFLQLSSSPRPNKSYSFQREPPEGCERVRVSEDGLVACMADRSFPSSCPDPNKVNFTPHGGSAFCPVSLLKPLLPSVDFLFRSLSVSPVAGCSSQGSAPYQVTGPGVAGYLGLHADTAATTAM</sequence>
<dbReference type="OrthoDB" id="10037581at2759"/>